<evidence type="ECO:0000313" key="7">
    <source>
        <dbReference type="EMBL" id="CAH1098840.1"/>
    </source>
</evidence>
<evidence type="ECO:0000256" key="4">
    <source>
        <dbReference type="ARBA" id="ARBA00022833"/>
    </source>
</evidence>
<evidence type="ECO:0000313" key="8">
    <source>
        <dbReference type="Proteomes" id="UP001153636"/>
    </source>
</evidence>
<dbReference type="SUPFAM" id="SSF53098">
    <property type="entry name" value="Ribonuclease H-like"/>
    <property type="match status" value="1"/>
</dbReference>
<evidence type="ECO:0000256" key="3">
    <source>
        <dbReference type="ARBA" id="ARBA00022771"/>
    </source>
</evidence>
<dbReference type="PANTHER" id="PTHR46481">
    <property type="entry name" value="ZINC FINGER BED DOMAIN-CONTAINING PROTEIN 4"/>
    <property type="match status" value="1"/>
</dbReference>
<dbReference type="InterPro" id="IPR052035">
    <property type="entry name" value="ZnF_BED_domain_contain"/>
</dbReference>
<dbReference type="PANTHER" id="PTHR46481:SF10">
    <property type="entry name" value="ZINC FINGER BED DOMAIN-CONTAINING PROTEIN 39"/>
    <property type="match status" value="1"/>
</dbReference>
<protein>
    <recommendedName>
        <fullName evidence="6">HAT C-terminal dimerisation domain-containing protein</fullName>
    </recommendedName>
</protein>
<keyword evidence="8" id="KW-1185">Reference proteome</keyword>
<name>A0A9P0G6P0_9CUCU</name>
<accession>A0A9P0G6P0</accession>
<dbReference type="GO" id="GO:0046983">
    <property type="term" value="F:protein dimerization activity"/>
    <property type="evidence" value="ECO:0007669"/>
    <property type="project" value="InterPro"/>
</dbReference>
<dbReference type="InterPro" id="IPR012337">
    <property type="entry name" value="RNaseH-like_sf"/>
</dbReference>
<evidence type="ECO:0000259" key="6">
    <source>
        <dbReference type="Pfam" id="PF05699"/>
    </source>
</evidence>
<keyword evidence="5" id="KW-0539">Nucleus</keyword>
<comment type="subcellular location">
    <subcellularLocation>
        <location evidence="1">Nucleus</location>
    </subcellularLocation>
</comment>
<proteinExistence type="predicted"/>
<organism evidence="7 8">
    <name type="scientific">Psylliodes chrysocephalus</name>
    <dbReference type="NCBI Taxonomy" id="3402493"/>
    <lineage>
        <taxon>Eukaryota</taxon>
        <taxon>Metazoa</taxon>
        <taxon>Ecdysozoa</taxon>
        <taxon>Arthropoda</taxon>
        <taxon>Hexapoda</taxon>
        <taxon>Insecta</taxon>
        <taxon>Pterygota</taxon>
        <taxon>Neoptera</taxon>
        <taxon>Endopterygota</taxon>
        <taxon>Coleoptera</taxon>
        <taxon>Polyphaga</taxon>
        <taxon>Cucujiformia</taxon>
        <taxon>Chrysomeloidea</taxon>
        <taxon>Chrysomelidae</taxon>
        <taxon>Galerucinae</taxon>
        <taxon>Alticini</taxon>
        <taxon>Psylliodes</taxon>
    </lineage>
</organism>
<dbReference type="Pfam" id="PF05699">
    <property type="entry name" value="Dimer_Tnp_hAT"/>
    <property type="match status" value="1"/>
</dbReference>
<evidence type="ECO:0000256" key="5">
    <source>
        <dbReference type="ARBA" id="ARBA00023242"/>
    </source>
</evidence>
<feature type="domain" description="HAT C-terminal dimerisation" evidence="6">
    <location>
        <begin position="508"/>
        <end position="580"/>
    </location>
</feature>
<dbReference type="GO" id="GO:0005634">
    <property type="term" value="C:nucleus"/>
    <property type="evidence" value="ECO:0007669"/>
    <property type="project" value="UniProtKB-SubCell"/>
</dbReference>
<evidence type="ECO:0000256" key="2">
    <source>
        <dbReference type="ARBA" id="ARBA00022723"/>
    </source>
</evidence>
<dbReference type="InterPro" id="IPR008906">
    <property type="entry name" value="HATC_C_dom"/>
</dbReference>
<keyword evidence="3" id="KW-0863">Zinc-finger</keyword>
<dbReference type="Proteomes" id="UP001153636">
    <property type="component" value="Chromosome 1"/>
</dbReference>
<sequence>MSKKHPTLPITRQPALSVNNEETGEDNLIQTAIAGPSTAHPPQPKRFCPLRTQNILQYFHKPLPLKKQKEIDRQLVVMIAKEYHPFSIVEDKEFIKFIHLLNPSYKLPTRKTVSASLIPATYDEIHKTVKIRLNRAFAICLTTDGWTSRSNDSFYSVTAHYIVEDEKNTYLASDLLGCVSYTERHTGENIANKITCMLAEWDINNKITAVVTDNAANMKLAVRIGSWRHWGCFAHSLNLVTQSGLKEIQEVLDKIKVIVRFFHKSSHAYSKLKETQERMELPILKLKNDVPTRWNSTYAMIHRVLETKNALISTLALLNVSLATSDEQIPLLTSEEWTIVEQSMQILQMFDVVTTTLSAESKVTVSSLIIYYRELSKHLKSFNGSNLKPEVENLVKKLLSELNRRFGDMEDNELISQSTILDPRFKKFGFINAEKYKKAVQKLYHKIANTRVTNVNSTIYEQVNNDDFTADAPKTKKDNPLDILWKDFDSEIQMHTKPRNALAAAIVELDKYLDEPILPRQDSEGVSQDPLLWCHQRRYIYPRLYQIVKTRLCVMATSVPCERIFSHAGQTVNEKRERLTT</sequence>
<keyword evidence="4" id="KW-0862">Zinc</keyword>
<dbReference type="OrthoDB" id="6600430at2759"/>
<dbReference type="SUPFAM" id="SSF140996">
    <property type="entry name" value="Hermes dimerisation domain"/>
    <property type="match status" value="1"/>
</dbReference>
<evidence type="ECO:0000256" key="1">
    <source>
        <dbReference type="ARBA" id="ARBA00004123"/>
    </source>
</evidence>
<reference evidence="7" key="1">
    <citation type="submission" date="2022-01" db="EMBL/GenBank/DDBJ databases">
        <authorList>
            <person name="King R."/>
        </authorList>
    </citation>
    <scope>NUCLEOTIDE SEQUENCE</scope>
</reference>
<dbReference type="EMBL" id="OV651813">
    <property type="protein sequence ID" value="CAH1098840.1"/>
    <property type="molecule type" value="Genomic_DNA"/>
</dbReference>
<gene>
    <name evidence="7" type="ORF">PSYICH_LOCUS84</name>
</gene>
<dbReference type="GO" id="GO:0008270">
    <property type="term" value="F:zinc ion binding"/>
    <property type="evidence" value="ECO:0007669"/>
    <property type="project" value="UniProtKB-KW"/>
</dbReference>
<keyword evidence="2" id="KW-0479">Metal-binding</keyword>
<dbReference type="AlphaFoldDB" id="A0A9P0G6P0"/>